<reference evidence="3 4" key="1">
    <citation type="submission" date="2023-02" db="EMBL/GenBank/DDBJ databases">
        <title>LHISI_Scaffold_Assembly.</title>
        <authorList>
            <person name="Stuart O.P."/>
            <person name="Cleave R."/>
            <person name="Magrath M.J.L."/>
            <person name="Mikheyev A.S."/>
        </authorList>
    </citation>
    <scope>NUCLEOTIDE SEQUENCE [LARGE SCALE GENOMIC DNA]</scope>
    <source>
        <strain evidence="3">Daus_M_001</strain>
        <tissue evidence="3">Leg muscle</tissue>
    </source>
</reference>
<keyword evidence="4" id="KW-1185">Reference proteome</keyword>
<evidence type="ECO:0000313" key="3">
    <source>
        <dbReference type="EMBL" id="KAJ8897288.1"/>
    </source>
</evidence>
<evidence type="ECO:0000313" key="4">
    <source>
        <dbReference type="Proteomes" id="UP001159363"/>
    </source>
</evidence>
<dbReference type="Pfam" id="PF05225">
    <property type="entry name" value="HTH_psq"/>
    <property type="match status" value="1"/>
</dbReference>
<feature type="region of interest" description="Disordered" evidence="1">
    <location>
        <begin position="273"/>
        <end position="296"/>
    </location>
</feature>
<sequence>MEDANHGTMMRGRAQLKKLSGAMGTFEAARQFNVPQTTLKRHLIREILVLFIFERKSRNFIKNTRSHFSYQSHIWNVDEIGVSTVPKKKSKMIVLKGKKGCWKRGTLATVAFCMSASGNLMQLMFIFPRKNPNNEFLDIAPPVTTAEYCESDIVLLAFDACGDHMLPTSLYASHAATGCCFDVTAEPLRQCRLLAVDSGKPEFTHMIRTYYQITFSNHLAQLKDKPMHKLKLRTREIILPSLAPVTLQSSSQEKRNSSFSIASPVDVVKISHAERNSEKCHSSGKTPVLTSTPCKD</sequence>
<dbReference type="Proteomes" id="UP001159363">
    <property type="component" value="Chromosome 1"/>
</dbReference>
<dbReference type="InterPro" id="IPR007889">
    <property type="entry name" value="HTH_Psq"/>
</dbReference>
<accession>A0ABQ9IKR6</accession>
<protein>
    <recommendedName>
        <fullName evidence="2">HTH psq-type domain-containing protein</fullName>
    </recommendedName>
</protein>
<evidence type="ECO:0000259" key="2">
    <source>
        <dbReference type="Pfam" id="PF05225"/>
    </source>
</evidence>
<feature type="domain" description="HTH psq-type" evidence="2">
    <location>
        <begin position="20"/>
        <end position="43"/>
    </location>
</feature>
<gene>
    <name evidence="3" type="ORF">PR048_002634</name>
</gene>
<evidence type="ECO:0000256" key="1">
    <source>
        <dbReference type="SAM" id="MobiDB-lite"/>
    </source>
</evidence>
<dbReference type="EMBL" id="JARBHB010000001">
    <property type="protein sequence ID" value="KAJ8897288.1"/>
    <property type="molecule type" value="Genomic_DNA"/>
</dbReference>
<organism evidence="3 4">
    <name type="scientific">Dryococelus australis</name>
    <dbReference type="NCBI Taxonomy" id="614101"/>
    <lineage>
        <taxon>Eukaryota</taxon>
        <taxon>Metazoa</taxon>
        <taxon>Ecdysozoa</taxon>
        <taxon>Arthropoda</taxon>
        <taxon>Hexapoda</taxon>
        <taxon>Insecta</taxon>
        <taxon>Pterygota</taxon>
        <taxon>Neoptera</taxon>
        <taxon>Polyneoptera</taxon>
        <taxon>Phasmatodea</taxon>
        <taxon>Verophasmatodea</taxon>
        <taxon>Anareolatae</taxon>
        <taxon>Phasmatidae</taxon>
        <taxon>Eurycanthinae</taxon>
        <taxon>Dryococelus</taxon>
    </lineage>
</organism>
<name>A0ABQ9IKR6_9NEOP</name>
<proteinExistence type="predicted"/>
<comment type="caution">
    <text evidence="3">The sequence shown here is derived from an EMBL/GenBank/DDBJ whole genome shotgun (WGS) entry which is preliminary data.</text>
</comment>
<feature type="compositionally biased region" description="Polar residues" evidence="1">
    <location>
        <begin position="283"/>
        <end position="296"/>
    </location>
</feature>